<feature type="signal peptide" evidence="1">
    <location>
        <begin position="1"/>
        <end position="23"/>
    </location>
</feature>
<evidence type="ECO:0000256" key="1">
    <source>
        <dbReference type="SAM" id="SignalP"/>
    </source>
</evidence>
<gene>
    <name evidence="2" type="ORF">EJ995_00935</name>
</gene>
<reference evidence="2 3" key="1">
    <citation type="submission" date="2018-12" db="EMBL/GenBank/DDBJ databases">
        <title>Complete genome of Nonlabens sp. MJ115.</title>
        <authorList>
            <person name="Choi H.S."/>
            <person name="Jung J."/>
        </authorList>
    </citation>
    <scope>NUCLEOTIDE SEQUENCE [LARGE SCALE GENOMIC DNA]</scope>
    <source>
        <strain evidence="2 3">MJ115</strain>
    </source>
</reference>
<dbReference type="Proteomes" id="UP000279600">
    <property type="component" value="Chromosome"/>
</dbReference>
<evidence type="ECO:0000313" key="3">
    <source>
        <dbReference type="Proteomes" id="UP000279600"/>
    </source>
</evidence>
<dbReference type="KEGG" id="noj:EJ995_00935"/>
<dbReference type="EMBL" id="CP034549">
    <property type="protein sequence ID" value="AZQ42869.1"/>
    <property type="molecule type" value="Genomic_DNA"/>
</dbReference>
<sequence length="200" mass="23648">MNMLKQGFLFICFLSLSYTVAFSQEYKEKIESEFNEYLNTIIDKQFEKSTEYLTPEFFNRIPRKILIQAMQETFNNPDVQFEIVNPKILSIDDSIKIDEKYYSLLIYSNEFKVIFNYAEKDETSERKNLRTKLTLLSLENSFGAGNVAHDQKNDLYTIQSEKKVYAISQDGKDEWKFLVLERDQKATLQKLLPQELLQNL</sequence>
<proteinExistence type="predicted"/>
<accession>A0A3S9MUL3</accession>
<name>A0A3S9MUL3_9FLAO</name>
<feature type="chain" id="PRO_5019526809" evidence="1">
    <location>
        <begin position="24"/>
        <end position="200"/>
    </location>
</feature>
<protein>
    <submittedName>
        <fullName evidence="2">Uncharacterized protein</fullName>
    </submittedName>
</protein>
<dbReference type="AlphaFoldDB" id="A0A3S9MUL3"/>
<dbReference type="RefSeq" id="WP_126444726.1">
    <property type="nucleotide sequence ID" value="NZ_CP034549.1"/>
</dbReference>
<organism evidence="2 3">
    <name type="scientific">Nonlabens ponticola</name>
    <dbReference type="NCBI Taxonomy" id="2496866"/>
    <lineage>
        <taxon>Bacteria</taxon>
        <taxon>Pseudomonadati</taxon>
        <taxon>Bacteroidota</taxon>
        <taxon>Flavobacteriia</taxon>
        <taxon>Flavobacteriales</taxon>
        <taxon>Flavobacteriaceae</taxon>
        <taxon>Nonlabens</taxon>
    </lineage>
</organism>
<keyword evidence="3" id="KW-1185">Reference proteome</keyword>
<dbReference type="OrthoDB" id="982449at2"/>
<evidence type="ECO:0000313" key="2">
    <source>
        <dbReference type="EMBL" id="AZQ42869.1"/>
    </source>
</evidence>
<keyword evidence="1" id="KW-0732">Signal</keyword>